<dbReference type="GO" id="GO:0009253">
    <property type="term" value="P:peptidoglycan catabolic process"/>
    <property type="evidence" value="ECO:0007669"/>
    <property type="project" value="InterPro"/>
</dbReference>
<dbReference type="GO" id="GO:0009254">
    <property type="term" value="P:peptidoglycan turnover"/>
    <property type="evidence" value="ECO:0007669"/>
    <property type="project" value="TreeGrafter"/>
</dbReference>
<name>A0A5B8XDE2_9RICK</name>
<evidence type="ECO:0000256" key="4">
    <source>
        <dbReference type="ARBA" id="ARBA00023316"/>
    </source>
</evidence>
<dbReference type="EC" id="3.5.1.28" evidence="2"/>
<evidence type="ECO:0000313" key="7">
    <source>
        <dbReference type="Proteomes" id="UP000321934"/>
    </source>
</evidence>
<dbReference type="AlphaFoldDB" id="A0A5B8XDE2"/>
<reference evidence="6 7" key="1">
    <citation type="journal article" date="2019" name="ISME J.">
        <title>Deianiraea, an extracellular bacterium associated with the ciliate Paramecium, suggests an alternative scenario for the evolution of Rickettsiales.</title>
        <authorList>
            <person name="Castelli M."/>
            <person name="Sabaneyeva E."/>
            <person name="Lanzoni O."/>
            <person name="Lebedeva N."/>
            <person name="Floriano A.M."/>
            <person name="Gaiarsa S."/>
            <person name="Benken K."/>
            <person name="Modeo L."/>
            <person name="Bandi C."/>
            <person name="Potekhin A."/>
            <person name="Sassera D."/>
            <person name="Petroni G."/>
        </authorList>
    </citation>
    <scope>NUCLEOTIDE SEQUENCE [LARGE SCALE GENOMIC DNA]</scope>
    <source>
        <strain evidence="6">CyL4-1</strain>
    </source>
</reference>
<keyword evidence="7" id="KW-1185">Reference proteome</keyword>
<evidence type="ECO:0000256" key="2">
    <source>
        <dbReference type="ARBA" id="ARBA00011901"/>
    </source>
</evidence>
<dbReference type="InterPro" id="IPR036505">
    <property type="entry name" value="Amidase/PGRP_sf"/>
</dbReference>
<dbReference type="SUPFAM" id="SSF55846">
    <property type="entry name" value="N-acetylmuramoyl-L-alanine amidase-like"/>
    <property type="match status" value="1"/>
</dbReference>
<dbReference type="OrthoDB" id="9794842at2"/>
<dbReference type="Pfam" id="PF01510">
    <property type="entry name" value="Amidase_2"/>
    <property type="match status" value="1"/>
</dbReference>
<evidence type="ECO:0000256" key="1">
    <source>
        <dbReference type="ARBA" id="ARBA00001561"/>
    </source>
</evidence>
<evidence type="ECO:0000256" key="3">
    <source>
        <dbReference type="ARBA" id="ARBA00022801"/>
    </source>
</evidence>
<comment type="catalytic activity">
    <reaction evidence="1">
        <text>Hydrolyzes the link between N-acetylmuramoyl residues and L-amino acid residues in certain cell-wall glycopeptides.</text>
        <dbReference type="EC" id="3.5.1.28"/>
    </reaction>
</comment>
<dbReference type="PANTHER" id="PTHR30417">
    <property type="entry name" value="N-ACETYLMURAMOYL-L-ALANINE AMIDASE AMID"/>
    <property type="match status" value="1"/>
</dbReference>
<dbReference type="GO" id="GO:0071555">
    <property type="term" value="P:cell wall organization"/>
    <property type="evidence" value="ECO:0007669"/>
    <property type="project" value="UniProtKB-KW"/>
</dbReference>
<keyword evidence="4" id="KW-0961">Cell wall biogenesis/degradation</keyword>
<dbReference type="CDD" id="cd06583">
    <property type="entry name" value="PGRP"/>
    <property type="match status" value="1"/>
</dbReference>
<keyword evidence="3" id="KW-0378">Hydrolase</keyword>
<feature type="domain" description="N-acetylmuramoyl-L-alanine amidase" evidence="5">
    <location>
        <begin position="113"/>
        <end position="241"/>
    </location>
</feature>
<proteinExistence type="predicted"/>
<evidence type="ECO:0000259" key="5">
    <source>
        <dbReference type="SMART" id="SM00644"/>
    </source>
</evidence>
<accession>A0A5B8XDE2</accession>
<evidence type="ECO:0000313" key="6">
    <source>
        <dbReference type="EMBL" id="QED22905.1"/>
    </source>
</evidence>
<dbReference type="Gene3D" id="3.40.80.10">
    <property type="entry name" value="Peptidoglycan recognition protein-like"/>
    <property type="match status" value="1"/>
</dbReference>
<dbReference type="RefSeq" id="WP_146820212.1">
    <property type="nucleotide sequence ID" value="NZ_CP029077.1"/>
</dbReference>
<dbReference type="InterPro" id="IPR002502">
    <property type="entry name" value="Amidase_domain"/>
</dbReference>
<dbReference type="EMBL" id="CP029077">
    <property type="protein sequence ID" value="QED22905.1"/>
    <property type="molecule type" value="Genomic_DNA"/>
</dbReference>
<dbReference type="GO" id="GO:0008745">
    <property type="term" value="F:N-acetylmuramoyl-L-alanine amidase activity"/>
    <property type="evidence" value="ECO:0007669"/>
    <property type="project" value="UniProtKB-EC"/>
</dbReference>
<dbReference type="SMART" id="SM00644">
    <property type="entry name" value="Ami_2"/>
    <property type="match status" value="1"/>
</dbReference>
<sequence length="427" mass="49391">MQQGINIKEDYMFNKTRLVINLLKDYVSDDLKKSMPGLNDALEFFNETGIEETDIKALKAFVEDYNKNGDKFNEEEMSGLINRLTELNQKEMPELLNLLKDDTRIQSSQNLKQGIARVNKDRSISSIVIHTTSLPAKEAIDVYHQYGVSANYGIDINGKIHCLVPADLLTFHAGVSHFKDLKNLNPYSIGIEIFTPEYNKINQGQYDSLILLLQYLKTQYPDIKFVATHGTISPCRKTDPCYNQMPPEFLKSIEESVPGVQSWPQKSPNHEKIVGYIFGNGGYEECAKELHDVGYRYLDTSANLHNCMMDYLFHADRELFLTVLGTSEQQYDNFCKQEKEKWKTEDGGLNFYDYTRISHSVKLENFIDNNIKKINKQEQIYNKMQGNQYNESKQYCQMQHSQNTQNQSCVESLRKRKSECSLRYSVQ</sequence>
<dbReference type="Proteomes" id="UP000321934">
    <property type="component" value="Chromosome"/>
</dbReference>
<dbReference type="PANTHER" id="PTHR30417:SF1">
    <property type="entry name" value="N-ACETYLMURAMOYL-L-ALANINE AMIDASE AMID"/>
    <property type="match status" value="1"/>
</dbReference>
<dbReference type="InterPro" id="IPR051206">
    <property type="entry name" value="NAMLAA_amidase_2"/>
</dbReference>
<gene>
    <name evidence="6" type="ORF">Deia_00092</name>
</gene>
<organism evidence="6 7">
    <name type="scientific">Candidatus Deianiraea vastatrix</name>
    <dbReference type="NCBI Taxonomy" id="2163644"/>
    <lineage>
        <taxon>Bacteria</taxon>
        <taxon>Pseudomonadati</taxon>
        <taxon>Pseudomonadota</taxon>
        <taxon>Alphaproteobacteria</taxon>
        <taxon>Rickettsiales</taxon>
        <taxon>Candidatus Deianiraeaceae</taxon>
        <taxon>Candidatus Deianiraea</taxon>
    </lineage>
</organism>
<protein>
    <recommendedName>
        <fullName evidence="2">N-acetylmuramoyl-L-alanine amidase</fullName>
        <ecNumber evidence="2">3.5.1.28</ecNumber>
    </recommendedName>
</protein>